<organism evidence="2 3">
    <name type="scientific">[Clostridium] fimetarium</name>
    <dbReference type="NCBI Taxonomy" id="99656"/>
    <lineage>
        <taxon>Bacteria</taxon>
        <taxon>Bacillati</taxon>
        <taxon>Bacillota</taxon>
        <taxon>Clostridia</taxon>
        <taxon>Lachnospirales</taxon>
        <taxon>Lachnospiraceae</taxon>
    </lineage>
</organism>
<keyword evidence="1" id="KW-1133">Transmembrane helix</keyword>
<feature type="transmembrane region" description="Helical" evidence="1">
    <location>
        <begin position="35"/>
        <end position="63"/>
    </location>
</feature>
<dbReference type="RefSeq" id="WP_092449831.1">
    <property type="nucleotide sequence ID" value="NZ_FOJI01000001.1"/>
</dbReference>
<dbReference type="OrthoDB" id="1778612at2"/>
<gene>
    <name evidence="2" type="ORF">SAMN05421659_101283</name>
</gene>
<keyword evidence="1" id="KW-0472">Membrane</keyword>
<dbReference type="STRING" id="99656.SAMN05421659_101283"/>
<dbReference type="Proteomes" id="UP000199701">
    <property type="component" value="Unassembled WGS sequence"/>
</dbReference>
<dbReference type="AlphaFoldDB" id="A0A1I0M860"/>
<feature type="transmembrane region" description="Helical" evidence="1">
    <location>
        <begin position="83"/>
        <end position="103"/>
    </location>
</feature>
<reference evidence="2 3" key="1">
    <citation type="submission" date="2016-10" db="EMBL/GenBank/DDBJ databases">
        <authorList>
            <person name="de Groot N.N."/>
        </authorList>
    </citation>
    <scope>NUCLEOTIDE SEQUENCE [LARGE SCALE GENOMIC DNA]</scope>
    <source>
        <strain evidence="2 3">DSM 9179</strain>
    </source>
</reference>
<sequence length="133" mass="15239">MLNENKVKMMTKMSIYEKNEGKTMLKTAKYFKGDYVSLGVLKTVISVTVAFVIIVILFALYQADSLTQNVNSIDYASMGKSLAGYYVAFVIIFGIISGVVYSSKYESSRKEMKKFFLRLNKLERFYNSQKKKN</sequence>
<accession>A0A1I0M860</accession>
<evidence type="ECO:0000313" key="2">
    <source>
        <dbReference type="EMBL" id="SEV84502.1"/>
    </source>
</evidence>
<name>A0A1I0M860_9FIRM</name>
<keyword evidence="1" id="KW-0812">Transmembrane</keyword>
<proteinExistence type="predicted"/>
<evidence type="ECO:0000313" key="3">
    <source>
        <dbReference type="Proteomes" id="UP000199701"/>
    </source>
</evidence>
<keyword evidence="3" id="KW-1185">Reference proteome</keyword>
<dbReference type="EMBL" id="FOJI01000001">
    <property type="protein sequence ID" value="SEV84502.1"/>
    <property type="molecule type" value="Genomic_DNA"/>
</dbReference>
<evidence type="ECO:0000256" key="1">
    <source>
        <dbReference type="SAM" id="Phobius"/>
    </source>
</evidence>
<protein>
    <submittedName>
        <fullName evidence="2">Uncharacterized protein</fullName>
    </submittedName>
</protein>